<dbReference type="STRING" id="1515612.SKP52_23125"/>
<dbReference type="KEGG" id="sphk:SKP52_23125"/>
<dbReference type="HOGENOM" id="CLU_042275_0_0_5"/>
<proteinExistence type="predicted"/>
<evidence type="ECO:0000313" key="2">
    <source>
        <dbReference type="Proteomes" id="UP000030907"/>
    </source>
</evidence>
<evidence type="ECO:0000313" key="1">
    <source>
        <dbReference type="EMBL" id="AJA11468.1"/>
    </source>
</evidence>
<accession>A0A0A7PQ93</accession>
<keyword evidence="2" id="KW-1185">Reference proteome</keyword>
<dbReference type="AlphaFoldDB" id="A0A0A7PQ93"/>
<organism evidence="1 2">
    <name type="scientific">Sphingopyxis fribergensis</name>
    <dbReference type="NCBI Taxonomy" id="1515612"/>
    <lineage>
        <taxon>Bacteria</taxon>
        <taxon>Pseudomonadati</taxon>
        <taxon>Pseudomonadota</taxon>
        <taxon>Alphaproteobacteria</taxon>
        <taxon>Sphingomonadales</taxon>
        <taxon>Sphingomonadaceae</taxon>
        <taxon>Sphingopyxis</taxon>
    </lineage>
</organism>
<name>A0A0A7PQ93_9SPHN</name>
<gene>
    <name evidence="1" type="ORF">SKP52_23125</name>
</gene>
<dbReference type="Proteomes" id="UP000030907">
    <property type="component" value="Chromosome"/>
</dbReference>
<dbReference type="OrthoDB" id="735874at2"/>
<dbReference type="RefSeq" id="WP_037553316.1">
    <property type="nucleotide sequence ID" value="NZ_CP009122.1"/>
</dbReference>
<sequence length="552" mass="59967">MTTIAQYLSEHGPSRSSLIVEALVAAGASPEAARQRVARVAKPIRRFPVPMLPKREAFLYLDKDRNSERFWQNFIRDMRATNSVFAASVDGMIARGGLIRADQFASISGATVIPQRGQLPVETVAQRLIAAGFIKEIHNIDHGRCFELAPSLAFGTPAGLRARDLTEGILLDGMREWARKIGFASYNLIRIRGDEELQPIGPFAFDFAGPSYLLPLQGPGGKPGFIVADVFAEGRLTADEIQFFIRKARMLKATLKNIGVLSIIVAEEFTGEAMKAGHAAGVMLATPKDLFGKRVGVAIASLCEVLKNAAKYASSSPERLTYLLDNLLDIEGRSLNLRGILFELVVGYLARRSAISIDMGVTARNPATGQTADIDVQAITQQSSAVTAIECKGKEPGGSLSRAEVEIWLKKIPIFRAHYANHAALREAEHRFEIWTSGTIDADALYLLKEEKAKRSKAPIDWKDGDAVLALARAGKEKGIADALNQHFFKHPFAEVGKTLAAENPPEFNFPSFMMPAFKPDTGPGPSGLPALPDLSGMVTECSLDDELKGAK</sequence>
<dbReference type="EMBL" id="CP009122">
    <property type="protein sequence ID" value="AJA11468.1"/>
    <property type="molecule type" value="Genomic_DNA"/>
</dbReference>
<reference evidence="1 2" key="1">
    <citation type="journal article" date="2015" name="Int. J. Syst. Evol. Microbiol.">
        <title>Description of Sphingopyxis fribergensis sp. nov. - a soil bacterium with the ability to degrade styrene and phenylacetic acid.</title>
        <authorList>
            <person name="Oelschlagel M."/>
            <person name="Ruckert C."/>
            <person name="Kalinowski J."/>
            <person name="Schmidt G."/>
            <person name="Schlomann M."/>
            <person name="Tischler D."/>
        </authorList>
    </citation>
    <scope>NUCLEOTIDE SEQUENCE [LARGE SCALE GENOMIC DNA]</scope>
    <source>
        <strain evidence="1 2">Kp5.2</strain>
    </source>
</reference>
<protein>
    <submittedName>
        <fullName evidence="1">Uncharacterized protein</fullName>
    </submittedName>
</protein>